<evidence type="ECO:0000313" key="4">
    <source>
        <dbReference type="EMBL" id="ASJ75496.1"/>
    </source>
</evidence>
<organism evidence="2 6">
    <name type="scientific">Granulosicoccus antarcticus IMCC3135</name>
    <dbReference type="NCBI Taxonomy" id="1192854"/>
    <lineage>
        <taxon>Bacteria</taxon>
        <taxon>Pseudomonadati</taxon>
        <taxon>Pseudomonadota</taxon>
        <taxon>Gammaproteobacteria</taxon>
        <taxon>Chromatiales</taxon>
        <taxon>Granulosicoccaceae</taxon>
        <taxon>Granulosicoccus</taxon>
    </lineage>
</organism>
<keyword evidence="6" id="KW-1185">Reference proteome</keyword>
<proteinExistence type="predicted"/>
<dbReference type="EMBL" id="CP018632">
    <property type="protein sequence ID" value="ASJ76117.1"/>
    <property type="molecule type" value="Genomic_DNA"/>
</dbReference>
<dbReference type="OrthoDB" id="8482126at2"/>
<reference evidence="2 6" key="1">
    <citation type="submission" date="2016-12" db="EMBL/GenBank/DDBJ databases">
        <authorList>
            <person name="Song W.-J."/>
            <person name="Kurnit D.M."/>
        </authorList>
    </citation>
    <scope>NUCLEOTIDE SEQUENCE [LARGE SCALE GENOMIC DNA]</scope>
    <source>
        <strain evidence="2 6">IMCC3135</strain>
    </source>
</reference>
<name>A0A2Z2NK18_9GAMM</name>
<dbReference type="EMBL" id="CP018632">
    <property type="protein sequence ID" value="ASJ75496.1"/>
    <property type="molecule type" value="Genomic_DNA"/>
</dbReference>
<dbReference type="EMBL" id="CP018632">
    <property type="protein sequence ID" value="ASJ73249.1"/>
    <property type="molecule type" value="Genomic_DNA"/>
</dbReference>
<evidence type="ECO:0000313" key="2">
    <source>
        <dbReference type="EMBL" id="ASJ71646.1"/>
    </source>
</evidence>
<evidence type="ECO:0000313" key="3">
    <source>
        <dbReference type="EMBL" id="ASJ73249.1"/>
    </source>
</evidence>
<dbReference type="Proteomes" id="UP000250079">
    <property type="component" value="Chromosome"/>
</dbReference>
<dbReference type="RefSeq" id="WP_088917058.1">
    <property type="nucleotide sequence ID" value="NZ_CP018632.1"/>
</dbReference>
<dbReference type="EMBL" id="CP018632">
    <property type="protein sequence ID" value="ASJ71646.1"/>
    <property type="molecule type" value="Genomic_DNA"/>
</dbReference>
<evidence type="ECO:0000313" key="5">
    <source>
        <dbReference type="EMBL" id="ASJ76117.1"/>
    </source>
</evidence>
<dbReference type="AlphaFoldDB" id="A0A2Z2NK18"/>
<dbReference type="Pfam" id="PF13701">
    <property type="entry name" value="DDE_Tnp_1_4"/>
    <property type="match status" value="1"/>
</dbReference>
<dbReference type="KEGG" id="gai:IMCC3135_27205"/>
<accession>A0A2Z2NK18</accession>
<dbReference type="KEGG" id="gai:IMCC3135_30340"/>
<feature type="domain" description="Transposase DDE" evidence="1">
    <location>
        <begin position="9"/>
        <end position="444"/>
    </location>
</feature>
<sequence>MSNCTLKRKLKKRSIQLDFSGGDVSGIGGVELLRAADDRLGLCKAASRLMHDPRDQSGVTHQWDALVRQRIFAIAAGFADLNDHQQLRHDAALQSAVGVLEPMGSAPTLCRMEAAIAQHSTVQARKTVFEMHRLILERFIASFDEPPKSLILDFDGTDDRVHGEQQGRAYNTHYDGYGFLPLYVYCGEKLLVSYLRPINRPDATHSAAVLSLLVKGIRAHWPQVNIVFRGDGGFYRPLLLSWCERHDVRYIVGYTTNKVLMSECQVSRETLSSCWLWFEHKDVDIPALKVFKDIDYQAGSWVRPRRVIAKMEYNEIGPNQRFIVTDLVGEAEQLYSEVYCERGTMENRHKELQMGLFADRTSCTAWWSNQLRVMFSSLGYVLWQTVREKGLAGTSLARAQVWTLRQRLVHIGAVVIRNTRRIVIKLSSAALEKENFLIALQRLEAA</sequence>
<gene>
    <name evidence="2" type="ORF">IMCC3135_07705</name>
    <name evidence="3" type="ORF">IMCC3135_15835</name>
    <name evidence="4" type="ORF">IMCC3135_27205</name>
    <name evidence="5" type="ORF">IMCC3135_30340</name>
</gene>
<dbReference type="NCBIfam" id="NF033539">
    <property type="entry name" value="transpos_IS1380"/>
    <property type="match status" value="1"/>
</dbReference>
<evidence type="ECO:0000259" key="1">
    <source>
        <dbReference type="Pfam" id="PF13701"/>
    </source>
</evidence>
<dbReference type="KEGG" id="gai:IMCC3135_15835"/>
<dbReference type="KEGG" id="gai:IMCC3135_07705"/>
<dbReference type="InterPro" id="IPR025668">
    <property type="entry name" value="Tnp_DDE_dom"/>
</dbReference>
<protein>
    <recommendedName>
        <fullName evidence="1">Transposase DDE domain-containing protein</fullName>
    </recommendedName>
</protein>
<dbReference type="InterPro" id="IPR047960">
    <property type="entry name" value="Transpos_IS1380"/>
</dbReference>
<evidence type="ECO:0000313" key="6">
    <source>
        <dbReference type="Proteomes" id="UP000250079"/>
    </source>
</evidence>